<evidence type="ECO:0000256" key="1">
    <source>
        <dbReference type="ARBA" id="ARBA00004651"/>
    </source>
</evidence>
<evidence type="ECO:0000256" key="5">
    <source>
        <dbReference type="ARBA" id="ARBA00023136"/>
    </source>
</evidence>
<accession>A0A523URY2</accession>
<evidence type="ECO:0000256" key="4">
    <source>
        <dbReference type="ARBA" id="ARBA00022989"/>
    </source>
</evidence>
<evidence type="ECO:0000256" key="2">
    <source>
        <dbReference type="ARBA" id="ARBA00022475"/>
    </source>
</evidence>
<keyword evidence="2" id="KW-1003">Cell membrane</keyword>
<evidence type="ECO:0000256" key="3">
    <source>
        <dbReference type="ARBA" id="ARBA00022692"/>
    </source>
</evidence>
<feature type="transmembrane region" description="Helical" evidence="6">
    <location>
        <begin position="99"/>
        <end position="118"/>
    </location>
</feature>
<dbReference type="Proteomes" id="UP000320679">
    <property type="component" value="Unassembled WGS sequence"/>
</dbReference>
<feature type="transmembrane region" description="Helical" evidence="6">
    <location>
        <begin position="221"/>
        <end position="239"/>
    </location>
</feature>
<feature type="transmembrane region" description="Helical" evidence="6">
    <location>
        <begin position="167"/>
        <end position="200"/>
    </location>
</feature>
<evidence type="ECO:0000313" key="8">
    <source>
        <dbReference type="Proteomes" id="UP000320679"/>
    </source>
</evidence>
<dbReference type="InterPro" id="IPR001851">
    <property type="entry name" value="ABC_transp_permease"/>
</dbReference>
<comment type="subcellular location">
    <subcellularLocation>
        <location evidence="1">Cell membrane</location>
        <topology evidence="1">Multi-pass membrane protein</topology>
    </subcellularLocation>
</comment>
<dbReference type="CDD" id="cd06579">
    <property type="entry name" value="TM_PBP1_transp_AraH_like"/>
    <property type="match status" value="1"/>
</dbReference>
<dbReference type="Pfam" id="PF02653">
    <property type="entry name" value="BPD_transp_2"/>
    <property type="match status" value="1"/>
</dbReference>
<sequence length="326" mass="34766">MKRLSSMSRERRTQIGRFMEKMGPFTALVVLGVIFTLVNPRFILPMNLVSIIRQAAIYIILAVGMTFVITGAGIDLSIGSMLAVCTCVAGALLKDYGWPLVPVIFLTLGLGTGIGLINGFIITRLFLPPFIATLGMMVALRGVALVHSSGRIYHAFPASLLTLGRGMIFGVLPAPIAIAFAVVFIGYILFAWTAFGRYCMAIGGNKEAARLAGINIYRFETLNYALMGFLAAFAGIVLMGRIDSAQAIIGTNMEIHTIAAVIIGGTSLFGGRGSIGGSVIGAVILAVIANGLILAGVSFFWQQVVTGLIIILAVTLSIFRERYFYV</sequence>
<keyword evidence="4 6" id="KW-1133">Transmembrane helix</keyword>
<keyword evidence="5 6" id="KW-0472">Membrane</keyword>
<feature type="transmembrane region" description="Helical" evidence="6">
    <location>
        <begin position="50"/>
        <end position="69"/>
    </location>
</feature>
<organism evidence="7 8">
    <name type="scientific">Aerophobetes bacterium</name>
    <dbReference type="NCBI Taxonomy" id="2030807"/>
    <lineage>
        <taxon>Bacteria</taxon>
        <taxon>Candidatus Aerophobota</taxon>
    </lineage>
</organism>
<dbReference type="EMBL" id="SOJK01000171">
    <property type="protein sequence ID" value="TET45298.1"/>
    <property type="molecule type" value="Genomic_DNA"/>
</dbReference>
<feature type="transmembrane region" description="Helical" evidence="6">
    <location>
        <begin position="275"/>
        <end position="294"/>
    </location>
</feature>
<reference evidence="7 8" key="1">
    <citation type="submission" date="2019-03" db="EMBL/GenBank/DDBJ databases">
        <title>Metabolic potential of uncultured bacteria and archaea associated with petroleum seepage in deep-sea sediments.</title>
        <authorList>
            <person name="Dong X."/>
            <person name="Hubert C."/>
        </authorList>
    </citation>
    <scope>NUCLEOTIDE SEQUENCE [LARGE SCALE GENOMIC DNA]</scope>
    <source>
        <strain evidence="7">E29_bin78</strain>
    </source>
</reference>
<dbReference type="PANTHER" id="PTHR32196">
    <property type="entry name" value="ABC TRANSPORTER PERMEASE PROTEIN YPHD-RELATED-RELATED"/>
    <property type="match status" value="1"/>
</dbReference>
<dbReference type="GO" id="GO:0005886">
    <property type="term" value="C:plasma membrane"/>
    <property type="evidence" value="ECO:0007669"/>
    <property type="project" value="UniProtKB-SubCell"/>
</dbReference>
<name>A0A523URY2_UNCAE</name>
<dbReference type="AlphaFoldDB" id="A0A523URY2"/>
<evidence type="ECO:0000313" key="7">
    <source>
        <dbReference type="EMBL" id="TET45298.1"/>
    </source>
</evidence>
<feature type="transmembrane region" description="Helical" evidence="6">
    <location>
        <begin position="125"/>
        <end position="147"/>
    </location>
</feature>
<protein>
    <submittedName>
        <fullName evidence="7">ABC transporter permease</fullName>
    </submittedName>
</protein>
<comment type="caution">
    <text evidence="7">The sequence shown here is derived from an EMBL/GenBank/DDBJ whole genome shotgun (WGS) entry which is preliminary data.</text>
</comment>
<evidence type="ECO:0000256" key="6">
    <source>
        <dbReference type="SAM" id="Phobius"/>
    </source>
</evidence>
<feature type="transmembrane region" description="Helical" evidence="6">
    <location>
        <begin position="300"/>
        <end position="319"/>
    </location>
</feature>
<keyword evidence="3 6" id="KW-0812">Transmembrane</keyword>
<feature type="transmembrane region" description="Helical" evidence="6">
    <location>
        <begin position="245"/>
        <end position="263"/>
    </location>
</feature>
<proteinExistence type="predicted"/>
<dbReference type="GO" id="GO:0022857">
    <property type="term" value="F:transmembrane transporter activity"/>
    <property type="evidence" value="ECO:0007669"/>
    <property type="project" value="InterPro"/>
</dbReference>
<gene>
    <name evidence="7" type="ORF">E3J59_03925</name>
</gene>